<feature type="domain" description="Bacterial bifunctional deaminase-reductase C-terminal" evidence="1">
    <location>
        <begin position="3"/>
        <end position="172"/>
    </location>
</feature>
<dbReference type="Gene3D" id="3.40.430.10">
    <property type="entry name" value="Dihydrofolate Reductase, subunit A"/>
    <property type="match status" value="1"/>
</dbReference>
<organism evidence="2 3">
    <name type="scientific">Streptomyces mesophilus</name>
    <dbReference type="NCBI Taxonomy" id="1775132"/>
    <lineage>
        <taxon>Bacteria</taxon>
        <taxon>Bacillati</taxon>
        <taxon>Actinomycetota</taxon>
        <taxon>Actinomycetes</taxon>
        <taxon>Kitasatosporales</taxon>
        <taxon>Streptomycetaceae</taxon>
        <taxon>Streptomyces</taxon>
    </lineage>
</organism>
<dbReference type="EMBL" id="JAAKZW010000004">
    <property type="protein sequence ID" value="NGO74639.1"/>
    <property type="molecule type" value="Genomic_DNA"/>
</dbReference>
<evidence type="ECO:0000313" key="2">
    <source>
        <dbReference type="EMBL" id="NGO74639.1"/>
    </source>
</evidence>
<name>A0A6G4XAS3_9ACTN</name>
<dbReference type="PANTHER" id="PTHR38011:SF11">
    <property type="entry name" value="2,5-DIAMINO-6-RIBOSYLAMINO-4(3H)-PYRIMIDINONE 5'-PHOSPHATE REDUCTASE"/>
    <property type="match status" value="1"/>
</dbReference>
<proteinExistence type="predicted"/>
<comment type="caution">
    <text evidence="2">The sequence shown here is derived from an EMBL/GenBank/DDBJ whole genome shotgun (WGS) entry which is preliminary data.</text>
</comment>
<accession>A0A6G4XAS3</accession>
<dbReference type="RefSeq" id="WP_165330148.1">
    <property type="nucleotide sequence ID" value="NZ_JAAKZW010000004.1"/>
</dbReference>
<evidence type="ECO:0000259" key="1">
    <source>
        <dbReference type="Pfam" id="PF01872"/>
    </source>
</evidence>
<dbReference type="PANTHER" id="PTHR38011">
    <property type="entry name" value="DIHYDROFOLATE REDUCTASE FAMILY PROTEIN (AFU_ORTHOLOGUE AFUA_8G06820)"/>
    <property type="match status" value="1"/>
</dbReference>
<sequence length="178" mass="19433">MRKLVETTFLTLDGVISTPEKYGPPYWDDEHDAYAAKLADRADALLLGRKTYEGFAQAWPQRSDAYADHINSMPKYVASRTLPAGDAPWNATVLSGDLAEAVAELKRQPGRDILKFGTGDSDRTLIEHGLVDEFHLWILPVIAGGGERILDGLDVTHLKHTGSTTLTSGIVVATYAPK</sequence>
<evidence type="ECO:0000313" key="3">
    <source>
        <dbReference type="Proteomes" id="UP000481109"/>
    </source>
</evidence>
<dbReference type="InterPro" id="IPR024072">
    <property type="entry name" value="DHFR-like_dom_sf"/>
</dbReference>
<dbReference type="AlphaFoldDB" id="A0A6G4XAS3"/>
<keyword evidence="3" id="KW-1185">Reference proteome</keyword>
<reference evidence="2 3" key="1">
    <citation type="submission" date="2020-02" db="EMBL/GenBank/DDBJ databases">
        <title>Whole-genome analyses of novel actinobacteria.</title>
        <authorList>
            <person name="Sahin N."/>
            <person name="Tokatli A."/>
        </authorList>
    </citation>
    <scope>NUCLEOTIDE SEQUENCE [LARGE SCALE GENOMIC DNA]</scope>
    <source>
        <strain evidence="2 3">YC504</strain>
    </source>
</reference>
<dbReference type="GO" id="GO:0008703">
    <property type="term" value="F:5-amino-6-(5-phosphoribosylamino)uracil reductase activity"/>
    <property type="evidence" value="ECO:0007669"/>
    <property type="project" value="InterPro"/>
</dbReference>
<dbReference type="InterPro" id="IPR050765">
    <property type="entry name" value="Riboflavin_Biosynth_HTPR"/>
</dbReference>
<dbReference type="Pfam" id="PF01872">
    <property type="entry name" value="RibD_C"/>
    <property type="match status" value="1"/>
</dbReference>
<dbReference type="SUPFAM" id="SSF53597">
    <property type="entry name" value="Dihydrofolate reductase-like"/>
    <property type="match status" value="1"/>
</dbReference>
<protein>
    <submittedName>
        <fullName evidence="2">Dihydrofolate reductase family protein</fullName>
    </submittedName>
</protein>
<dbReference type="Proteomes" id="UP000481109">
    <property type="component" value="Unassembled WGS sequence"/>
</dbReference>
<dbReference type="InterPro" id="IPR002734">
    <property type="entry name" value="RibDG_C"/>
</dbReference>
<dbReference type="GO" id="GO:0009231">
    <property type="term" value="P:riboflavin biosynthetic process"/>
    <property type="evidence" value="ECO:0007669"/>
    <property type="project" value="InterPro"/>
</dbReference>
<gene>
    <name evidence="2" type="ORF">G6045_02900</name>
</gene>